<reference evidence="3" key="1">
    <citation type="submission" date="2022-08" db="UniProtKB">
        <authorList>
            <consortium name="EnsemblMetazoa"/>
        </authorList>
    </citation>
    <scope>IDENTIFICATION</scope>
    <source>
        <strain evidence="3">Israel</strain>
    </source>
</reference>
<evidence type="ECO:0000256" key="2">
    <source>
        <dbReference type="ARBA" id="ARBA00022737"/>
    </source>
</evidence>
<dbReference type="Pfam" id="PF13855">
    <property type="entry name" value="LRR_8"/>
    <property type="match status" value="3"/>
</dbReference>
<sequence>MEKKSESVQKEKKSLRLRQIRPVFHSKTKTEDDGVLSKALIKQTWKTGVLNLSGKGLAHVPDNVWNIPGSINFEDDEETRYCMDKRKSSEDEWWNRQNLVELNLSSNSLVTISTNIQNLEDLSVLNLSNNVLTQLPSQIGYLRKLTHLYLNSNKLDSLPVEFFKMQDLRVLDLSHNNFEDLHPDFVDLVMLENLDLSHNNLKSIPNGIGFLSKNLSIALIKLNIMNNELKNLPEFMGELRKLEFLYSQNNHITEIPSLVGCNALKEIHLGSNSITTINDEFCQSLPQLKVLNLKDNKLTEISNEIVLLRSLSSLDVSNNLLEQLPSSLSMLSHLASLQVEGNPLKTIRRDIVQCGTARILKSLRSERISEQSTVKLAEICDTFPDKYEMERHRTLNLSLKELVDIPQSVFEDAVTANVSCINLSRNKLSSIPEALKSTSSIVTELDLSVNLLKDLPDFLSQFSHIHYLNVSNNLIEDLPESLGLLITLREINIASNRLTSLPNCLYELTNLEILQASGNQIEAIDATEEGLGALKKLATLDLSNNSIEVLPPILGNMKQIKNLQVTGNKFRHPRHQILMKGTYSILSYLRDRISE</sequence>
<dbReference type="Proteomes" id="UP000092462">
    <property type="component" value="Unassembled WGS sequence"/>
</dbReference>
<dbReference type="Pfam" id="PF00560">
    <property type="entry name" value="LRR_1"/>
    <property type="match status" value="1"/>
</dbReference>
<keyword evidence="4" id="KW-1185">Reference proteome</keyword>
<proteinExistence type="predicted"/>
<dbReference type="EMBL" id="AJVK01004027">
    <property type="status" value="NOT_ANNOTATED_CDS"/>
    <property type="molecule type" value="Genomic_DNA"/>
</dbReference>
<keyword evidence="1" id="KW-0433">Leucine-rich repeat</keyword>
<dbReference type="InterPro" id="IPR050216">
    <property type="entry name" value="LRR_domain-containing"/>
</dbReference>
<dbReference type="InterPro" id="IPR003591">
    <property type="entry name" value="Leu-rich_rpt_typical-subtyp"/>
</dbReference>
<dbReference type="EnsemblMetazoa" id="PPAI003785-RA">
    <property type="protein sequence ID" value="PPAI003785-PA"/>
    <property type="gene ID" value="PPAI003785"/>
</dbReference>
<dbReference type="VEuPathDB" id="VectorBase:PPAPM1_011355"/>
<evidence type="ECO:0000313" key="4">
    <source>
        <dbReference type="Proteomes" id="UP000092462"/>
    </source>
</evidence>
<dbReference type="EMBL" id="AJVK01004028">
    <property type="status" value="NOT_ANNOTATED_CDS"/>
    <property type="molecule type" value="Genomic_DNA"/>
</dbReference>
<dbReference type="AlphaFoldDB" id="A0A1B0D8B2"/>
<dbReference type="SMART" id="SM00364">
    <property type="entry name" value="LRR_BAC"/>
    <property type="match status" value="12"/>
</dbReference>
<name>A0A1B0D8B2_PHLPP</name>
<evidence type="ECO:0000313" key="3">
    <source>
        <dbReference type="EnsemblMetazoa" id="PPAI003785-PA"/>
    </source>
</evidence>
<dbReference type="PANTHER" id="PTHR48051:SF1">
    <property type="entry name" value="RAS SUPPRESSOR PROTEIN 1"/>
    <property type="match status" value="1"/>
</dbReference>
<organism evidence="3 4">
    <name type="scientific">Phlebotomus papatasi</name>
    <name type="common">Sandfly</name>
    <dbReference type="NCBI Taxonomy" id="29031"/>
    <lineage>
        <taxon>Eukaryota</taxon>
        <taxon>Metazoa</taxon>
        <taxon>Ecdysozoa</taxon>
        <taxon>Arthropoda</taxon>
        <taxon>Hexapoda</taxon>
        <taxon>Insecta</taxon>
        <taxon>Pterygota</taxon>
        <taxon>Neoptera</taxon>
        <taxon>Endopterygota</taxon>
        <taxon>Diptera</taxon>
        <taxon>Nematocera</taxon>
        <taxon>Psychodoidea</taxon>
        <taxon>Psychodidae</taxon>
        <taxon>Phlebotomus</taxon>
        <taxon>Phlebotomus</taxon>
    </lineage>
</organism>
<evidence type="ECO:0008006" key="5">
    <source>
        <dbReference type="Google" id="ProtNLM"/>
    </source>
</evidence>
<dbReference type="InterPro" id="IPR001611">
    <property type="entry name" value="Leu-rich_rpt"/>
</dbReference>
<dbReference type="PANTHER" id="PTHR48051">
    <property type="match status" value="1"/>
</dbReference>
<evidence type="ECO:0000256" key="1">
    <source>
        <dbReference type="ARBA" id="ARBA00022614"/>
    </source>
</evidence>
<dbReference type="VEuPathDB" id="VectorBase:PPAI003785"/>
<dbReference type="FunFam" id="3.80.10.10:FF:000193">
    <property type="entry name" value="Leucine-rich repeat-containing protein 40"/>
    <property type="match status" value="1"/>
</dbReference>
<dbReference type="SMART" id="SM00365">
    <property type="entry name" value="LRR_SD22"/>
    <property type="match status" value="7"/>
</dbReference>
<dbReference type="FunFam" id="3.80.10.10:FF:000116">
    <property type="entry name" value="Leucine-rich repeat-containing protein 40"/>
    <property type="match status" value="1"/>
</dbReference>
<dbReference type="EMBL" id="AJVK01004029">
    <property type="status" value="NOT_ANNOTATED_CDS"/>
    <property type="molecule type" value="Genomic_DNA"/>
</dbReference>
<dbReference type="PROSITE" id="PS51450">
    <property type="entry name" value="LRR"/>
    <property type="match status" value="10"/>
</dbReference>
<dbReference type="PRINTS" id="PR00019">
    <property type="entry name" value="LEURICHRPT"/>
</dbReference>
<dbReference type="Gene3D" id="3.80.10.10">
    <property type="entry name" value="Ribonuclease Inhibitor"/>
    <property type="match status" value="4"/>
</dbReference>
<keyword evidence="2" id="KW-0677">Repeat</keyword>
<dbReference type="InterPro" id="IPR032675">
    <property type="entry name" value="LRR_dom_sf"/>
</dbReference>
<protein>
    <recommendedName>
        <fullName evidence="5">Leucine-rich repeat-containing protein 40</fullName>
    </recommendedName>
</protein>
<accession>A0A1B0D8B2</accession>
<dbReference type="GO" id="GO:0005737">
    <property type="term" value="C:cytoplasm"/>
    <property type="evidence" value="ECO:0007669"/>
    <property type="project" value="TreeGrafter"/>
</dbReference>
<dbReference type="SMART" id="SM00369">
    <property type="entry name" value="LRR_TYP"/>
    <property type="match status" value="13"/>
</dbReference>
<dbReference type="SUPFAM" id="SSF52058">
    <property type="entry name" value="L domain-like"/>
    <property type="match status" value="2"/>
</dbReference>